<evidence type="ECO:0000256" key="6">
    <source>
        <dbReference type="SAM" id="MobiDB-lite"/>
    </source>
</evidence>
<feature type="transmembrane region" description="Helical" evidence="7">
    <location>
        <begin position="142"/>
        <end position="163"/>
    </location>
</feature>
<accession>A0ABP8GE96</accession>
<feature type="transmembrane region" description="Helical" evidence="7">
    <location>
        <begin position="216"/>
        <end position="239"/>
    </location>
</feature>
<dbReference type="RefSeq" id="WP_345253683.1">
    <property type="nucleotide sequence ID" value="NZ_BAABGY010000002.1"/>
</dbReference>
<dbReference type="PANTHER" id="PTHR30213">
    <property type="entry name" value="INNER MEMBRANE PROTEIN YHJD"/>
    <property type="match status" value="1"/>
</dbReference>
<evidence type="ECO:0000313" key="8">
    <source>
        <dbReference type="EMBL" id="GAA4322353.1"/>
    </source>
</evidence>
<evidence type="ECO:0000256" key="7">
    <source>
        <dbReference type="SAM" id="Phobius"/>
    </source>
</evidence>
<evidence type="ECO:0000256" key="3">
    <source>
        <dbReference type="ARBA" id="ARBA00022692"/>
    </source>
</evidence>
<comment type="subcellular location">
    <subcellularLocation>
        <location evidence="1">Cell membrane</location>
        <topology evidence="1">Multi-pass membrane protein</topology>
    </subcellularLocation>
</comment>
<evidence type="ECO:0000256" key="2">
    <source>
        <dbReference type="ARBA" id="ARBA00022475"/>
    </source>
</evidence>
<protein>
    <submittedName>
        <fullName evidence="8">YihY/virulence factor BrkB family protein</fullName>
    </submittedName>
</protein>
<sequence length="376" mass="40040">MNKKFSIKAMWPLLKKSFKGFSEDKVPKLSASLAYYTVFSLAPLLVVIISLAGIFLGQEAAQGTIVTQMRGLIGEQSAGQVQEMVQGASLSGKSNVALIIGIVTLIIGATSMFGEMQDSINGIWGLKSNPKAGLKGMIVSRLLSFGMIVSLGFLLLVSLAATAVVEGLGERLQSVFPGVPVTLFYIINLVLTLGVTTVLFAGIFKVLPDAKIQWKHVWVGAAFTAVLFMIGKFLIGLYIGKSDVGSTYGSAGSLIVLLTWIYYSSFILFLGAEFTKHYLVEYGPGIIPDKWAMPMEGSIVASAEPKKQPATAAPVPADPQQPWRTRPYPGLAVSGPRDPHSAHADMSRKGTQVGGVKAIMVAMLAAMTGAIRRGRG</sequence>
<keyword evidence="2" id="KW-1003">Cell membrane</keyword>
<gene>
    <name evidence="8" type="ORF">GCM10023184_08680</name>
</gene>
<feature type="transmembrane region" description="Helical" evidence="7">
    <location>
        <begin position="96"/>
        <end position="114"/>
    </location>
</feature>
<comment type="caution">
    <text evidence="8">The sequence shown here is derived from an EMBL/GenBank/DDBJ whole genome shotgun (WGS) entry which is preliminary data.</text>
</comment>
<feature type="transmembrane region" description="Helical" evidence="7">
    <location>
        <begin position="251"/>
        <end position="272"/>
    </location>
</feature>
<dbReference type="PANTHER" id="PTHR30213:SF1">
    <property type="entry name" value="INNER MEMBRANE PROTEIN YHJD"/>
    <property type="match status" value="1"/>
</dbReference>
<feature type="transmembrane region" description="Helical" evidence="7">
    <location>
        <begin position="33"/>
        <end position="56"/>
    </location>
</feature>
<keyword evidence="3 7" id="KW-0812">Transmembrane</keyword>
<dbReference type="Pfam" id="PF03631">
    <property type="entry name" value="Virul_fac_BrkB"/>
    <property type="match status" value="1"/>
</dbReference>
<keyword evidence="4 7" id="KW-1133">Transmembrane helix</keyword>
<keyword evidence="9" id="KW-1185">Reference proteome</keyword>
<evidence type="ECO:0000256" key="1">
    <source>
        <dbReference type="ARBA" id="ARBA00004651"/>
    </source>
</evidence>
<feature type="region of interest" description="Disordered" evidence="6">
    <location>
        <begin position="309"/>
        <end position="350"/>
    </location>
</feature>
<dbReference type="InterPro" id="IPR017039">
    <property type="entry name" value="Virul_fac_BrkB"/>
</dbReference>
<evidence type="ECO:0000313" key="9">
    <source>
        <dbReference type="Proteomes" id="UP001501725"/>
    </source>
</evidence>
<evidence type="ECO:0000256" key="5">
    <source>
        <dbReference type="ARBA" id="ARBA00023136"/>
    </source>
</evidence>
<feature type="transmembrane region" description="Helical" evidence="7">
    <location>
        <begin position="183"/>
        <end position="204"/>
    </location>
</feature>
<name>A0ABP8GE96_9BACT</name>
<dbReference type="EMBL" id="BAABGY010000002">
    <property type="protein sequence ID" value="GAA4322353.1"/>
    <property type="molecule type" value="Genomic_DNA"/>
</dbReference>
<feature type="compositionally biased region" description="Basic and acidic residues" evidence="6">
    <location>
        <begin position="337"/>
        <end position="348"/>
    </location>
</feature>
<keyword evidence="5 7" id="KW-0472">Membrane</keyword>
<dbReference type="NCBIfam" id="TIGR00765">
    <property type="entry name" value="yihY_not_rbn"/>
    <property type="match status" value="1"/>
</dbReference>
<reference evidence="9" key="1">
    <citation type="journal article" date="2019" name="Int. J. Syst. Evol. Microbiol.">
        <title>The Global Catalogue of Microorganisms (GCM) 10K type strain sequencing project: providing services to taxonomists for standard genome sequencing and annotation.</title>
        <authorList>
            <consortium name="The Broad Institute Genomics Platform"/>
            <consortium name="The Broad Institute Genome Sequencing Center for Infectious Disease"/>
            <person name="Wu L."/>
            <person name="Ma J."/>
        </authorList>
    </citation>
    <scope>NUCLEOTIDE SEQUENCE [LARGE SCALE GENOMIC DNA]</scope>
    <source>
        <strain evidence="9">JCM 17919</strain>
    </source>
</reference>
<proteinExistence type="predicted"/>
<dbReference type="Proteomes" id="UP001501725">
    <property type="component" value="Unassembled WGS sequence"/>
</dbReference>
<evidence type="ECO:0000256" key="4">
    <source>
        <dbReference type="ARBA" id="ARBA00022989"/>
    </source>
</evidence>
<organism evidence="8 9">
    <name type="scientific">Flaviaesturariibacter amylovorans</name>
    <dbReference type="NCBI Taxonomy" id="1084520"/>
    <lineage>
        <taxon>Bacteria</taxon>
        <taxon>Pseudomonadati</taxon>
        <taxon>Bacteroidota</taxon>
        <taxon>Chitinophagia</taxon>
        <taxon>Chitinophagales</taxon>
        <taxon>Chitinophagaceae</taxon>
        <taxon>Flaviaestuariibacter</taxon>
    </lineage>
</organism>